<name>W9NHM7_FUSOX</name>
<dbReference type="Pfam" id="PF12796">
    <property type="entry name" value="Ank_2"/>
    <property type="match status" value="2"/>
</dbReference>
<gene>
    <name evidence="5" type="ORF">FOVG_16580</name>
</gene>
<dbReference type="InterPro" id="IPR036770">
    <property type="entry name" value="Ankyrin_rpt-contain_sf"/>
</dbReference>
<evidence type="ECO:0000256" key="2">
    <source>
        <dbReference type="PROSITE-ProRule" id="PRU00023"/>
    </source>
</evidence>
<dbReference type="HOGENOM" id="CLU_000288_34_2_1"/>
<keyword evidence="1" id="KW-0677">Repeat</keyword>
<dbReference type="SUPFAM" id="SSF52540">
    <property type="entry name" value="P-loop containing nucleoside triphosphate hydrolases"/>
    <property type="match status" value="1"/>
</dbReference>
<evidence type="ECO:0000259" key="4">
    <source>
        <dbReference type="Pfam" id="PF24883"/>
    </source>
</evidence>
<dbReference type="GO" id="GO:0003824">
    <property type="term" value="F:catalytic activity"/>
    <property type="evidence" value="ECO:0007669"/>
    <property type="project" value="InterPro"/>
</dbReference>
<dbReference type="Gene3D" id="3.40.50.1580">
    <property type="entry name" value="Nucleoside phosphorylase domain"/>
    <property type="match status" value="1"/>
</dbReference>
<evidence type="ECO:0000256" key="1">
    <source>
        <dbReference type="ARBA" id="ARBA00022737"/>
    </source>
</evidence>
<dbReference type="Gene3D" id="1.25.40.20">
    <property type="entry name" value="Ankyrin repeat-containing domain"/>
    <property type="match status" value="4"/>
</dbReference>
<protein>
    <recommendedName>
        <fullName evidence="4">Nephrocystin 3-like N-terminal domain-containing protein</fullName>
    </recommendedName>
</protein>
<feature type="repeat" description="ANK" evidence="2">
    <location>
        <begin position="970"/>
        <end position="1003"/>
    </location>
</feature>
<feature type="region of interest" description="Disordered" evidence="3">
    <location>
        <begin position="180"/>
        <end position="206"/>
    </location>
</feature>
<accession>W9NHM7</accession>
<dbReference type="OrthoDB" id="1577640at2759"/>
<feature type="compositionally biased region" description="Basic and acidic residues" evidence="3">
    <location>
        <begin position="180"/>
        <end position="197"/>
    </location>
</feature>
<reference evidence="5" key="2">
    <citation type="submission" date="2012-05" db="EMBL/GenBank/DDBJ databases">
        <title>Annotation of the Genome Sequence of Fusarium oxysporum HDV247.</title>
        <authorList>
            <consortium name="The Broad Institute Genomics Platform"/>
            <person name="Ma L.-J."/>
            <person name="Corby-Kistler H."/>
            <person name="Broz K."/>
            <person name="Gale L.R."/>
            <person name="Jonkers W."/>
            <person name="O'Donnell K."/>
            <person name="Ploetz R."/>
            <person name="Steinberg C."/>
            <person name="Schwartz D.C."/>
            <person name="VanEtten H."/>
            <person name="Zhou S."/>
            <person name="Young S.K."/>
            <person name="Zeng Q."/>
            <person name="Gargeya S."/>
            <person name="Fitzgerald M."/>
            <person name="Abouelleil A."/>
            <person name="Alvarado L."/>
            <person name="Chapman S.B."/>
            <person name="Gainer-Dewar J."/>
            <person name="Goldberg J."/>
            <person name="Griggs A."/>
            <person name="Gujja S."/>
            <person name="Hansen M."/>
            <person name="Howarth C."/>
            <person name="Imamovic A."/>
            <person name="Ireland A."/>
            <person name="Larimer J."/>
            <person name="McCowan C."/>
            <person name="Murphy C."/>
            <person name="Pearson M."/>
            <person name="Poon T.W."/>
            <person name="Priest M."/>
            <person name="Roberts A."/>
            <person name="Saif S."/>
            <person name="Shea T."/>
            <person name="Sykes S."/>
            <person name="Wortman J."/>
            <person name="Nusbaum C."/>
            <person name="Birren B."/>
        </authorList>
    </citation>
    <scope>NUCLEOTIDE SEQUENCE</scope>
    <source>
        <strain evidence="5">HDV247</strain>
    </source>
</reference>
<dbReference type="Gene3D" id="3.40.50.300">
    <property type="entry name" value="P-loop containing nucleotide triphosphate hydrolases"/>
    <property type="match status" value="1"/>
</dbReference>
<dbReference type="SUPFAM" id="SSF48403">
    <property type="entry name" value="Ankyrin repeat"/>
    <property type="match status" value="2"/>
</dbReference>
<dbReference type="SUPFAM" id="SSF53167">
    <property type="entry name" value="Purine and uridine phosphorylases"/>
    <property type="match status" value="1"/>
</dbReference>
<proteinExistence type="predicted"/>
<dbReference type="PANTHER" id="PTHR46082">
    <property type="entry name" value="ATP/GTP-BINDING PROTEIN-RELATED"/>
    <property type="match status" value="1"/>
</dbReference>
<feature type="repeat" description="ANK" evidence="2">
    <location>
        <begin position="1038"/>
        <end position="1071"/>
    </location>
</feature>
<dbReference type="Pfam" id="PF00023">
    <property type="entry name" value="Ank"/>
    <property type="match status" value="2"/>
</dbReference>
<dbReference type="AlphaFoldDB" id="W9NHM7"/>
<dbReference type="InterPro" id="IPR002110">
    <property type="entry name" value="Ankyrin_rpt"/>
</dbReference>
<sequence length="1231" mass="136625">MSNPEDYTVGWICAVSTEYVAAQAFLDEKHEGPEYVPTNDNNDYILGKVGKHNVVISVLPHGEYGISSATGVARDMLHSFPNVRIGLMVGIGGGAPGPKHDIRLGDIVVSATGVGKGAVLQYDFGKTIQDQEFQETGVLNQPPTVLRAAVNGLMAQYKLDGHRLEQNINGILEKKPRLRQDYKRPDPSTDRLYRTEVTHPPSGEASCSVVCGDNSSNLIPRRERTKDEDNPAIHYGLIASANQLMKDAVLRDKFAMEKDVLCFEMEAAGLMNQFPCLAIRGICDYSDTHKNKEWQGYAAMAAAAYAKDLLCRIPPKNVVAQKRISEQLGDFQDIVSRTEVNVETMRSRSDKEEDAKILSWLSKLSSQKKQRDVLKNHQEGTGEFLLKSQEFMDWLDGKNRILWCIGPPGTGKTVLASIIIDTVKKTLASSKVGIAFLYCVYAERNDQIIDQLLGSIIQQLLLQQSIIPEDLLELYNSHKRFNTPPHLDELSKHLGSIVSLFSKVYIVVDALDECDDTHKTRSSLLAQLQNLDAHVQLFFTSRPLEEILLDAVQFKVTAQEDDMRKYLSAQIKQEPRLAKLCAHNGGLEDEILDKIIARVDGMFLLARLHLQSIASKLRVVTVRKALETLPERLNDTYDDVMDRIQKGQEKDRSELAMKMFMLLSYALRPLKLGEIQHALLTMEAEADETSIDRADVYDKELLLTICAGIIILEDGTSTIRFVHHTAETYFEPRRERLFKNAQSELTKLCVAYLSFDEFKSGPCRTDAEFGERLRSNPLYDYAAHNWGHHAREASTSCRAVVEFLQCDTKVEASGQALMAVKQDFWKSGYSQKVPRQLTGLHLAAYFGVEEIANILLGQAPNPNLGDSHGRTPLSYAAQRGHEAVFKLLLGKGADVNSRDSGGWTPLSYAAERGHEAMVKLLLANNGVDPNYKDYEYGRTPLLWAARNGHEALIKLLLTKDGIDVNSKDIYGLTPLSWLAQNGKETAVKLLLSQHGVDPNSSDRNEQTPLSWAAAKGRDAVVKQLLANGRVNPDFKSNYGQSPLWWAAEKGHEAVVKLLLANDGVDPNSKDSDYKRTPLSLAAERGHEAMVRLLLANDRVDPDSKDSDYTQTSMTWSAAKGLEAVIREAGVAPSPIADYIQASLSLAATNRHKAVFMAARDAPNSIADYKRASLSLPTANRHEAVVRPLLAKDGVDTDSEDSGYGRTPLCRERTRGCHAVATREGCQYQGEG</sequence>
<dbReference type="PROSITE" id="PS50088">
    <property type="entry name" value="ANK_REPEAT"/>
    <property type="match status" value="5"/>
</dbReference>
<dbReference type="EMBL" id="JH650999">
    <property type="protein sequence ID" value="EXA32209.1"/>
    <property type="molecule type" value="Genomic_DNA"/>
</dbReference>
<evidence type="ECO:0000256" key="3">
    <source>
        <dbReference type="SAM" id="MobiDB-lite"/>
    </source>
</evidence>
<feature type="domain" description="Nephrocystin 3-like N-terminal" evidence="4">
    <location>
        <begin position="380"/>
        <end position="542"/>
    </location>
</feature>
<dbReference type="PANTHER" id="PTHR46082:SF11">
    <property type="entry name" value="AAA+ ATPASE DOMAIN-CONTAINING PROTEIN-RELATED"/>
    <property type="match status" value="1"/>
</dbReference>
<dbReference type="Proteomes" id="UP000030751">
    <property type="component" value="Unassembled WGS sequence"/>
</dbReference>
<dbReference type="InterPro" id="IPR027417">
    <property type="entry name" value="P-loop_NTPase"/>
</dbReference>
<evidence type="ECO:0000313" key="5">
    <source>
        <dbReference type="EMBL" id="EXA32209.1"/>
    </source>
</evidence>
<dbReference type="GO" id="GO:0009116">
    <property type="term" value="P:nucleoside metabolic process"/>
    <property type="evidence" value="ECO:0007669"/>
    <property type="project" value="InterPro"/>
</dbReference>
<reference evidence="5" key="1">
    <citation type="submission" date="2011-10" db="EMBL/GenBank/DDBJ databases">
        <title>The Genome Sequence of Fusarium oxysporum HDV247.</title>
        <authorList>
            <consortium name="The Broad Institute Genome Sequencing Platform"/>
            <person name="Ma L.-J."/>
            <person name="Gale L.R."/>
            <person name="Schwartz D.C."/>
            <person name="Zhou S."/>
            <person name="Corby-Kistler H."/>
            <person name="Young S.K."/>
            <person name="Zeng Q."/>
            <person name="Gargeya S."/>
            <person name="Fitzgerald M."/>
            <person name="Haas B."/>
            <person name="Abouelleil A."/>
            <person name="Alvarado L."/>
            <person name="Arachchi H.M."/>
            <person name="Berlin A."/>
            <person name="Brown A."/>
            <person name="Chapman S.B."/>
            <person name="Chen Z."/>
            <person name="Dunbar C."/>
            <person name="Freedman E."/>
            <person name="Gearin G."/>
            <person name="Goldberg J."/>
            <person name="Griggs A."/>
            <person name="Gujja S."/>
            <person name="Heiman D."/>
            <person name="Howarth C."/>
            <person name="Larson L."/>
            <person name="Lui A."/>
            <person name="MacDonald P.J.P."/>
            <person name="Montmayeur A."/>
            <person name="Murphy C."/>
            <person name="Neiman D."/>
            <person name="Pearson M."/>
            <person name="Priest M."/>
            <person name="Roberts A."/>
            <person name="Saif S."/>
            <person name="Shea T."/>
            <person name="Shenoy N."/>
            <person name="Sisk P."/>
            <person name="Stolte C."/>
            <person name="Sykes S."/>
            <person name="Wortman J."/>
            <person name="Nusbaum C."/>
            <person name="Birren B."/>
        </authorList>
    </citation>
    <scope>NUCLEOTIDE SEQUENCE [LARGE SCALE GENOMIC DNA]</scope>
    <source>
        <strain evidence="5">HDV247</strain>
    </source>
</reference>
<feature type="repeat" description="ANK" evidence="2">
    <location>
        <begin position="901"/>
        <end position="934"/>
    </location>
</feature>
<dbReference type="PROSITE" id="PS50297">
    <property type="entry name" value="ANK_REP_REGION"/>
    <property type="match status" value="3"/>
</dbReference>
<dbReference type="Pfam" id="PF24883">
    <property type="entry name" value="NPHP3_N"/>
    <property type="match status" value="1"/>
</dbReference>
<organism evidence="5">
    <name type="scientific">Fusarium oxysporum f. sp. pisi HDV247</name>
    <dbReference type="NCBI Taxonomy" id="1080344"/>
    <lineage>
        <taxon>Eukaryota</taxon>
        <taxon>Fungi</taxon>
        <taxon>Dikarya</taxon>
        <taxon>Ascomycota</taxon>
        <taxon>Pezizomycotina</taxon>
        <taxon>Sordariomycetes</taxon>
        <taxon>Hypocreomycetidae</taxon>
        <taxon>Hypocreales</taxon>
        <taxon>Nectriaceae</taxon>
        <taxon>Fusarium</taxon>
        <taxon>Fusarium oxysporum species complex</taxon>
    </lineage>
</organism>
<feature type="repeat" description="ANK" evidence="2">
    <location>
        <begin position="868"/>
        <end position="900"/>
    </location>
</feature>
<dbReference type="InterPro" id="IPR035994">
    <property type="entry name" value="Nucleoside_phosphorylase_sf"/>
</dbReference>
<feature type="repeat" description="ANK" evidence="2">
    <location>
        <begin position="936"/>
        <end position="969"/>
    </location>
</feature>
<dbReference type="SMART" id="SM00248">
    <property type="entry name" value="ANK"/>
    <property type="match status" value="8"/>
</dbReference>
<keyword evidence="2" id="KW-0040">ANK repeat</keyword>
<dbReference type="InterPro" id="IPR056884">
    <property type="entry name" value="NPHP3-like_N"/>
</dbReference>
<dbReference type="InterPro" id="IPR053137">
    <property type="entry name" value="NLR-like"/>
</dbReference>